<dbReference type="EMBL" id="FNFD01000013">
    <property type="protein sequence ID" value="SDL00852.1"/>
    <property type="molecule type" value="Genomic_DNA"/>
</dbReference>
<feature type="transmembrane region" description="Helical" evidence="1">
    <location>
        <begin position="63"/>
        <end position="84"/>
    </location>
</feature>
<feature type="transmembrane region" description="Helical" evidence="1">
    <location>
        <begin position="381"/>
        <end position="399"/>
    </location>
</feature>
<feature type="transmembrane region" description="Helical" evidence="1">
    <location>
        <begin position="355"/>
        <end position="374"/>
    </location>
</feature>
<evidence type="ECO:0000256" key="1">
    <source>
        <dbReference type="SAM" id="Phobius"/>
    </source>
</evidence>
<protein>
    <submittedName>
        <fullName evidence="2">Gluconate:H+ symporter, GntP family</fullName>
    </submittedName>
</protein>
<feature type="transmembrane region" description="Helical" evidence="1">
    <location>
        <begin position="405"/>
        <end position="421"/>
    </location>
</feature>
<feature type="transmembrane region" description="Helical" evidence="1">
    <location>
        <begin position="6"/>
        <end position="27"/>
    </location>
</feature>
<name>A0A1G9GJS6_9PSED</name>
<gene>
    <name evidence="2" type="ORF">SAMN05216186_11352</name>
</gene>
<dbReference type="AlphaFoldDB" id="A0A1G9GJS6"/>
<dbReference type="PANTHER" id="PTHR30354">
    <property type="entry name" value="GNT FAMILY GLUCONATE TRANSPORTER"/>
    <property type="match status" value="1"/>
</dbReference>
<organism evidence="2 3">
    <name type="scientific">Pseudomonas indica</name>
    <dbReference type="NCBI Taxonomy" id="137658"/>
    <lineage>
        <taxon>Bacteria</taxon>
        <taxon>Pseudomonadati</taxon>
        <taxon>Pseudomonadota</taxon>
        <taxon>Gammaproteobacteria</taxon>
        <taxon>Pseudomonadales</taxon>
        <taxon>Pseudomonadaceae</taxon>
        <taxon>Pseudomonas</taxon>
    </lineage>
</organism>
<dbReference type="PIRSF" id="PIRSF002746">
    <property type="entry name" value="Gluconate_transporter"/>
    <property type="match status" value="1"/>
</dbReference>
<dbReference type="Pfam" id="PF02447">
    <property type="entry name" value="GntP_permease"/>
    <property type="match status" value="1"/>
</dbReference>
<dbReference type="OrthoDB" id="9787129at2"/>
<dbReference type="GO" id="GO:0015128">
    <property type="term" value="F:gluconate transmembrane transporter activity"/>
    <property type="evidence" value="ECO:0007669"/>
    <property type="project" value="InterPro"/>
</dbReference>
<feature type="transmembrane region" description="Helical" evidence="1">
    <location>
        <begin position="326"/>
        <end position="343"/>
    </location>
</feature>
<reference evidence="2 3" key="1">
    <citation type="submission" date="2016-10" db="EMBL/GenBank/DDBJ databases">
        <authorList>
            <person name="de Groot N.N."/>
        </authorList>
    </citation>
    <scope>NUCLEOTIDE SEQUENCE [LARGE SCALE GENOMIC DNA]</scope>
    <source>
        <strain evidence="2 3">JCM 21544</strain>
    </source>
</reference>
<evidence type="ECO:0000313" key="2">
    <source>
        <dbReference type="EMBL" id="SDL00852.1"/>
    </source>
</evidence>
<accession>A0A1G9GJS6</accession>
<feature type="transmembrane region" description="Helical" evidence="1">
    <location>
        <begin position="280"/>
        <end position="306"/>
    </location>
</feature>
<dbReference type="PANTHER" id="PTHR30354:SF11">
    <property type="entry name" value="PERMEASE"/>
    <property type="match status" value="1"/>
</dbReference>
<feature type="transmembrane region" description="Helical" evidence="1">
    <location>
        <begin position="34"/>
        <end position="51"/>
    </location>
</feature>
<feature type="transmembrane region" description="Helical" evidence="1">
    <location>
        <begin position="183"/>
        <end position="202"/>
    </location>
</feature>
<dbReference type="STRING" id="137658.SAMN05216186_11352"/>
<dbReference type="RefSeq" id="WP_084339328.1">
    <property type="nucleotide sequence ID" value="NZ_FNFD01000013.1"/>
</dbReference>
<feature type="transmembrane region" description="Helical" evidence="1">
    <location>
        <begin position="145"/>
        <end position="163"/>
    </location>
</feature>
<keyword evidence="1" id="KW-1133">Transmembrane helix</keyword>
<dbReference type="NCBIfam" id="TIGR00791">
    <property type="entry name" value="gntP"/>
    <property type="match status" value="1"/>
</dbReference>
<sequence length="468" mass="49160">MNATAIAGPQLMVGLVLAIFVLIVLVLRTRIHALLALVCAASIAGLVGGMAPDALVKSITTGFGATLSTIGLVIGFGVMMGRLLEVSGAAERMAYSFIRWLGSKREEWAMAITGYIVSVPIFCDSAFVILNPLVRALSRNTGKSVLTLGIALAGGLMLTHHAVPPTPGPLGIAGIFNIDIGLMIFWGVVFTIPGLFVLIAYARFMGPRIEAMIQRDNHVSLEPRQAYQQVLDQAAARERELPPLWLSVLPIALPILLIFTNTLVGALAKLNGDASISQGVIGQVCAFVGNPVIAVGLGVVVAIYGLVPRMPRDDVIAEMEKGVESAGIILLVTGAGGALGAVLRDSGAGQYMGEWVATLPLPAVLIPFVIASLVRLIQGSGTVAMITGASISAPILAAIPDVNMVFAAQAAAIGSMVFGYFNDSYFWVVNRLLGVKNAKHQLLTWSVPTTLCWFTALVTLLLFNAILG</sequence>
<feature type="transmembrane region" description="Helical" evidence="1">
    <location>
        <begin position="244"/>
        <end position="268"/>
    </location>
</feature>
<evidence type="ECO:0000313" key="3">
    <source>
        <dbReference type="Proteomes" id="UP000198706"/>
    </source>
</evidence>
<keyword evidence="3" id="KW-1185">Reference proteome</keyword>
<dbReference type="InterPro" id="IPR003474">
    <property type="entry name" value="Glcn_transporter"/>
</dbReference>
<dbReference type="GO" id="GO:0005886">
    <property type="term" value="C:plasma membrane"/>
    <property type="evidence" value="ECO:0007669"/>
    <property type="project" value="TreeGrafter"/>
</dbReference>
<proteinExistence type="predicted"/>
<dbReference type="Proteomes" id="UP000198706">
    <property type="component" value="Unassembled WGS sequence"/>
</dbReference>
<feature type="transmembrane region" description="Helical" evidence="1">
    <location>
        <begin position="442"/>
        <end position="467"/>
    </location>
</feature>
<keyword evidence="1" id="KW-0472">Membrane</keyword>
<keyword evidence="1" id="KW-0812">Transmembrane</keyword>